<reference evidence="1 2" key="1">
    <citation type="submission" date="2018-10" db="EMBL/GenBank/DDBJ databases">
        <title>Xanthobacter tagetidis genome sequencing and assembly.</title>
        <authorList>
            <person name="Maclea K.S."/>
            <person name="Goen A.E."/>
            <person name="Fatima S.A."/>
        </authorList>
    </citation>
    <scope>NUCLEOTIDE SEQUENCE [LARGE SCALE GENOMIC DNA]</scope>
    <source>
        <strain evidence="1 2">ATCC 700314</strain>
    </source>
</reference>
<name>A0A3L7A308_9HYPH</name>
<sequence>MVENKGKDVTSAPAGSLSSADDTARFLEAVKRAPGIAPGRGRLAFALDATASRQPTWNLACDIQSGMFAAAARHGGLDMQIVYYRGQGECRASPFVGDAATLGRLMGSIGCEGGLTQINRVLSHLLSEAERSGLRAAVFVGDALEENEDRLHALAGQLALRGVRLFVFQEGDDPQVERCFRALAAVTGGAYCRFDARAGAQLRQLLEAVAAYAAGGRAALTARRDAGALKLIAALGG</sequence>
<accession>A0A3L7A308</accession>
<organism evidence="1 2">
    <name type="scientific">Xanthobacter tagetidis</name>
    <dbReference type="NCBI Taxonomy" id="60216"/>
    <lineage>
        <taxon>Bacteria</taxon>
        <taxon>Pseudomonadati</taxon>
        <taxon>Pseudomonadota</taxon>
        <taxon>Alphaproteobacteria</taxon>
        <taxon>Hyphomicrobiales</taxon>
        <taxon>Xanthobacteraceae</taxon>
        <taxon>Xanthobacter</taxon>
    </lineage>
</organism>
<dbReference type="SUPFAM" id="SSF53300">
    <property type="entry name" value="vWA-like"/>
    <property type="match status" value="1"/>
</dbReference>
<dbReference type="Proteomes" id="UP000269692">
    <property type="component" value="Unassembled WGS sequence"/>
</dbReference>
<gene>
    <name evidence="1" type="ORF">D9R14_18720</name>
</gene>
<dbReference type="AlphaFoldDB" id="A0A3L7A308"/>
<evidence type="ECO:0000313" key="2">
    <source>
        <dbReference type="Proteomes" id="UP000269692"/>
    </source>
</evidence>
<protein>
    <submittedName>
        <fullName evidence="1">VWA domain-containing protein</fullName>
    </submittedName>
</protein>
<dbReference type="RefSeq" id="WP_121624873.1">
    <property type="nucleotide sequence ID" value="NZ_JACIIW010000003.1"/>
</dbReference>
<evidence type="ECO:0000313" key="1">
    <source>
        <dbReference type="EMBL" id="RLP74400.1"/>
    </source>
</evidence>
<proteinExistence type="predicted"/>
<dbReference type="OrthoDB" id="5430236at2"/>
<dbReference type="EMBL" id="RCTF01000019">
    <property type="protein sequence ID" value="RLP74400.1"/>
    <property type="molecule type" value="Genomic_DNA"/>
</dbReference>
<comment type="caution">
    <text evidence="1">The sequence shown here is derived from an EMBL/GenBank/DDBJ whole genome shotgun (WGS) entry which is preliminary data.</text>
</comment>
<dbReference type="InterPro" id="IPR036465">
    <property type="entry name" value="vWFA_dom_sf"/>
</dbReference>
<keyword evidence="2" id="KW-1185">Reference proteome</keyword>